<evidence type="ECO:0000313" key="2">
    <source>
        <dbReference type="Proteomes" id="UP000269157"/>
    </source>
</evidence>
<comment type="caution">
    <text evidence="1">The sequence shown here is derived from an EMBL/GenBank/DDBJ whole genome shotgun (WGS) entry which is preliminary data.</text>
</comment>
<organism evidence="1 2">
    <name type="scientific">Litoreibacter meonggei</name>
    <dbReference type="NCBI Taxonomy" id="1049199"/>
    <lineage>
        <taxon>Bacteria</taxon>
        <taxon>Pseudomonadati</taxon>
        <taxon>Pseudomonadota</taxon>
        <taxon>Alphaproteobacteria</taxon>
        <taxon>Rhodobacterales</taxon>
        <taxon>Roseobacteraceae</taxon>
        <taxon>Litoreibacter</taxon>
    </lineage>
</organism>
<name>A0A497X0M2_9RHOB</name>
<accession>A0A497X0M2</accession>
<gene>
    <name evidence="1" type="ORF">BCF46_0983</name>
</gene>
<dbReference type="RefSeq" id="WP_121022340.1">
    <property type="nucleotide sequence ID" value="NZ_RCCE01000002.1"/>
</dbReference>
<sequence>MQVLFTKFLLVLALGLLALGTWINDVAIADAMFIFAAFAIGGVWSKYSAAAEAAAEDEMSAEMPTA</sequence>
<reference evidence="1 2" key="1">
    <citation type="submission" date="2018-10" db="EMBL/GenBank/DDBJ databases">
        <title>Genomic Encyclopedia of Archaeal and Bacterial Type Strains, Phase II (KMG-II): from individual species to whole genera.</title>
        <authorList>
            <person name="Goeker M."/>
        </authorList>
    </citation>
    <scope>NUCLEOTIDE SEQUENCE [LARGE SCALE GENOMIC DNA]</scope>
    <source>
        <strain evidence="1 2">DSM 29466</strain>
    </source>
</reference>
<evidence type="ECO:0000313" key="1">
    <source>
        <dbReference type="EMBL" id="RLJ58845.1"/>
    </source>
</evidence>
<dbReference type="EMBL" id="RCCE01000002">
    <property type="protein sequence ID" value="RLJ58845.1"/>
    <property type="molecule type" value="Genomic_DNA"/>
</dbReference>
<protein>
    <submittedName>
        <fullName evidence="1">Uncharacterized protein</fullName>
    </submittedName>
</protein>
<proteinExistence type="predicted"/>
<dbReference type="AlphaFoldDB" id="A0A497X0M2"/>
<keyword evidence="2" id="KW-1185">Reference proteome</keyword>
<dbReference type="Proteomes" id="UP000269157">
    <property type="component" value="Unassembled WGS sequence"/>
</dbReference>